<feature type="region of interest" description="Disordered" evidence="1">
    <location>
        <begin position="41"/>
        <end position="140"/>
    </location>
</feature>
<proteinExistence type="predicted"/>
<protein>
    <submittedName>
        <fullName evidence="2">Uncharacterized protein</fullName>
    </submittedName>
</protein>
<dbReference type="HOGENOM" id="CLU_964853_0_0_1"/>
<dbReference type="EMBL" id="AEYP01032453">
    <property type="status" value="NOT_ANNOTATED_CDS"/>
    <property type="molecule type" value="Genomic_DNA"/>
</dbReference>
<dbReference type="Ensembl" id="ENSMPUT00000018217.1">
    <property type="protein sequence ID" value="ENSMPUP00000017955.1"/>
    <property type="gene ID" value="ENSMPUG00000018066.1"/>
</dbReference>
<dbReference type="InParanoid" id="M3Z2Z3"/>
<name>M3Z2Z3_MUSPF</name>
<reference evidence="2" key="1">
    <citation type="submission" date="2024-06" db="UniProtKB">
        <authorList>
            <consortium name="Ensembl"/>
        </authorList>
    </citation>
    <scope>IDENTIFICATION</scope>
</reference>
<feature type="compositionally biased region" description="Pro residues" evidence="1">
    <location>
        <begin position="117"/>
        <end position="129"/>
    </location>
</feature>
<dbReference type="AlphaFoldDB" id="M3Z2Z3"/>
<feature type="compositionally biased region" description="Polar residues" evidence="1">
    <location>
        <begin position="68"/>
        <end position="78"/>
    </location>
</feature>
<evidence type="ECO:0000256" key="1">
    <source>
        <dbReference type="SAM" id="MobiDB-lite"/>
    </source>
</evidence>
<accession>M3Z2Z3</accession>
<dbReference type="EMBL" id="AEYP01032452">
    <property type="status" value="NOT_ANNOTATED_CDS"/>
    <property type="molecule type" value="Genomic_DNA"/>
</dbReference>
<organism evidence="2">
    <name type="scientific">Mustela putorius furo</name>
    <name type="common">European domestic ferret</name>
    <name type="synonym">Mustela furo</name>
    <dbReference type="NCBI Taxonomy" id="9669"/>
    <lineage>
        <taxon>Eukaryota</taxon>
        <taxon>Metazoa</taxon>
        <taxon>Chordata</taxon>
        <taxon>Craniata</taxon>
        <taxon>Vertebrata</taxon>
        <taxon>Euteleostomi</taxon>
        <taxon>Mammalia</taxon>
        <taxon>Eutheria</taxon>
        <taxon>Laurasiatheria</taxon>
        <taxon>Carnivora</taxon>
        <taxon>Caniformia</taxon>
        <taxon>Musteloidea</taxon>
        <taxon>Mustelidae</taxon>
        <taxon>Mustelinae</taxon>
        <taxon>Mustela</taxon>
    </lineage>
</organism>
<sequence length="289" mass="31780">PYPKPRVRSPTSSATAAPNLYTVLRDYLSAPALTVFPLSHQPPSVPSLSDRHSLKPPKIRVTAHKESQTIPEGQQNQHVPRCQAHSPVPRPVGFHSAKPSTFRKAKLPLPKAGSGSPTPPSPPPPLPPSPRHRSHPLHHKGHRPFSCPIDHTLCGVRGLAWLVCCWVRSTPHSTRNERTQQRRGRHKRSVFCYFGVSKNKMASGQVNPPVETTAWSCSGRVFGVFLTKTTFCSRPRPQFGSRAKSKEGQVSSLCDALSGLRSGGRTRGTTCLGLPRKALGYSYYCHSNY</sequence>
<feature type="compositionally biased region" description="Basic residues" evidence="1">
    <location>
        <begin position="130"/>
        <end position="140"/>
    </location>
</feature>
<evidence type="ECO:0000313" key="2">
    <source>
        <dbReference type="Ensembl" id="ENSMPUP00000017955.1"/>
    </source>
</evidence>